<evidence type="ECO:0000256" key="6">
    <source>
        <dbReference type="ARBA" id="ARBA00022870"/>
    </source>
</evidence>
<comment type="subcellular location">
    <subcellularLocation>
        <location evidence="2">Host membrane</location>
    </subcellularLocation>
    <subcellularLocation>
        <location evidence="1">Virion tegument</location>
    </subcellularLocation>
</comment>
<evidence type="ECO:0000256" key="1">
    <source>
        <dbReference type="ARBA" id="ARBA00004535"/>
    </source>
</evidence>
<evidence type="ECO:0000256" key="3">
    <source>
        <dbReference type="ARBA" id="ARBA00010332"/>
    </source>
</evidence>
<comment type="similarity">
    <text evidence="3">Belongs to the herpesviridae HHV-1 VP11/12 protein family.</text>
</comment>
<keyword evidence="5" id="KW-0946">Virion</keyword>
<keyword evidence="6" id="KW-1043">Host membrane</keyword>
<keyword evidence="9" id="KW-0804">Transcription</keyword>
<evidence type="ECO:0000256" key="2">
    <source>
        <dbReference type="ARBA" id="ARBA00004551"/>
    </source>
</evidence>
<feature type="region of interest" description="Disordered" evidence="10">
    <location>
        <begin position="663"/>
        <end position="685"/>
    </location>
</feature>
<evidence type="ECO:0000256" key="5">
    <source>
        <dbReference type="ARBA" id="ARBA00022844"/>
    </source>
</evidence>
<dbReference type="EMBL" id="MG999899">
    <property type="protein sequence ID" value="AWW13409.1"/>
    <property type="molecule type" value="Genomic_DNA"/>
</dbReference>
<feature type="compositionally biased region" description="Basic and acidic residues" evidence="10">
    <location>
        <begin position="455"/>
        <end position="467"/>
    </location>
</feature>
<organismHost>
    <name type="scientific">Homo sapiens</name>
    <name type="common">Human</name>
    <dbReference type="NCBI Taxonomy" id="9606"/>
</organismHost>
<dbReference type="GO" id="GO:0019033">
    <property type="term" value="C:viral tegument"/>
    <property type="evidence" value="ECO:0007669"/>
    <property type="project" value="UniProtKB-SubCell"/>
</dbReference>
<dbReference type="Pfam" id="PF03387">
    <property type="entry name" value="Herpes_UL46"/>
    <property type="match status" value="1"/>
</dbReference>
<sequence>MQRRTRGASSLRLARCLTPANLIRGDNAGVPERRIFGGCLLPTPEGLLSAAVGALRQRSDDAQPAFLTCTDRSVRLAARQHNTVPESLIVDGLASDPHYEYIRHYASAATQALGEVELPGGQLSRAILTQYWKYLQTVVPSGLDVPEDPVGDCDPSLHVLLRPTLAPKLLARTPFKSGAVAAKYAATVAGLRDALHRIQQYMFFMRPADPSRPSTDTALRLNELLAYVSVLYRWASWMLWTTDKHVCHRLSPSNRRFLPLGGSPEAPAETFARHLDRGPSGTTGSMQCMALRAAVSDVLGHLTRLANLWQTGKRSGGTYGTVDTVVSTVEVLSIVHHHAQYIINATLTGYGVWATDSLNNEYLRAAVDSQERFCRTTAPLFPTMTAPSWARMELSIKAWFGAALAADLLRSGAPSLHYESILRLVASRRTTWSAGPPPDDMASGPGGHRAGGGTCREKIQRARRDNEPPPLPRPRLHSTPASTRRFRRRRADGAGPPLPDADDPVAEPPAAAAQPATYYTHMGEVPPRLPARNVAGPDRRPPAATCPLLVRRASLGSLDRPRVWGPAPEGEPDQMEATYLTADDDDDDARRDAAHAASARERHAPYEDDESIYETVSEDGGRVYEEIPWMRVYENVCMNTANAAPASPYIEAENPLYDWGGSALFSPPGHTGPPPPPPPLSPSPVLARHRANALTNDGPTNVAALSALLTKLKREGRRSR</sequence>
<feature type="region of interest" description="Disordered" evidence="10">
    <location>
        <begin position="582"/>
        <end position="607"/>
    </location>
</feature>
<organism evidence="11">
    <name type="scientific">Human herpesvirus 1</name>
    <name type="common">HHV-1</name>
    <name type="synonym">Human herpes simplex virus 1</name>
    <dbReference type="NCBI Taxonomy" id="10298"/>
    <lineage>
        <taxon>Viruses</taxon>
        <taxon>Duplodnaviria</taxon>
        <taxon>Heunggongvirae</taxon>
        <taxon>Peploviricota</taxon>
        <taxon>Herviviricetes</taxon>
        <taxon>Herpesvirales</taxon>
        <taxon>Orthoherpesviridae</taxon>
        <taxon>Alphaherpesvirinae</taxon>
        <taxon>Simplexvirus</taxon>
        <taxon>Simplexvirus humanalpha1</taxon>
    </lineage>
</organism>
<accession>A0A2Z4H075</accession>
<reference evidence="11" key="1">
    <citation type="journal article" date="2018" name="MSphere">
        <title>Ultrasensitive Capture of Human Herpes Simplex Virus Genomes Directly from Clinical Samples Reveals Extraordinarily Limited Evolution in Cell Culture.</title>
        <authorList>
            <person name="Greninger A.L."/>
            <person name="Roychoudhury P."/>
            <person name="Xie H."/>
            <person name="Casto A."/>
            <person name="Cent A."/>
            <person name="Pepper G."/>
            <person name="Koelle D.M."/>
            <person name="Huang M.L."/>
            <person name="Wald A."/>
            <person name="Johnston C."/>
            <person name="Jerome K.R."/>
        </authorList>
    </citation>
    <scope>NUCLEOTIDE SEQUENCE</scope>
    <source>
        <strain evidence="12">2009-29406</strain>
        <strain evidence="11">2009-29964</strain>
    </source>
</reference>
<keyword evidence="4" id="KW-0920">Virion tegument</keyword>
<keyword evidence="8" id="KW-0472">Membrane</keyword>
<evidence type="ECO:0000256" key="8">
    <source>
        <dbReference type="ARBA" id="ARBA00023136"/>
    </source>
</evidence>
<protein>
    <submittedName>
        <fullName evidence="11">UL46</fullName>
    </submittedName>
</protein>
<feature type="compositionally biased region" description="Gly residues" evidence="10">
    <location>
        <begin position="444"/>
        <end position="454"/>
    </location>
</feature>
<dbReference type="InterPro" id="IPR005051">
    <property type="entry name" value="Herpes_UL46"/>
</dbReference>
<keyword evidence="7" id="KW-0805">Transcription regulation</keyword>
<feature type="region of interest" description="Disordered" evidence="10">
    <location>
        <begin position="433"/>
        <end position="508"/>
    </location>
</feature>
<evidence type="ECO:0000256" key="9">
    <source>
        <dbReference type="ARBA" id="ARBA00023163"/>
    </source>
</evidence>
<proteinExistence type="inferred from homology"/>
<evidence type="ECO:0000256" key="10">
    <source>
        <dbReference type="SAM" id="MobiDB-lite"/>
    </source>
</evidence>
<dbReference type="GO" id="GO:0006355">
    <property type="term" value="P:regulation of DNA-templated transcription"/>
    <property type="evidence" value="ECO:0007669"/>
    <property type="project" value="InterPro"/>
</dbReference>
<evidence type="ECO:0000313" key="12">
    <source>
        <dbReference type="EMBL" id="AWW13409.1"/>
    </source>
</evidence>
<feature type="compositionally biased region" description="Pro residues" evidence="10">
    <location>
        <begin position="670"/>
        <end position="682"/>
    </location>
</feature>
<evidence type="ECO:0000256" key="4">
    <source>
        <dbReference type="ARBA" id="ARBA00022580"/>
    </source>
</evidence>
<evidence type="ECO:0000256" key="7">
    <source>
        <dbReference type="ARBA" id="ARBA00023015"/>
    </source>
</evidence>
<feature type="compositionally biased region" description="Basic and acidic residues" evidence="10">
    <location>
        <begin position="588"/>
        <end position="606"/>
    </location>
</feature>
<dbReference type="GO" id="GO:0033644">
    <property type="term" value="C:host cell membrane"/>
    <property type="evidence" value="ECO:0007669"/>
    <property type="project" value="UniProtKB-SubCell"/>
</dbReference>
<evidence type="ECO:0000313" key="11">
    <source>
        <dbReference type="EMBL" id="AWW08141.1"/>
    </source>
</evidence>
<dbReference type="EMBL" id="MG999841">
    <property type="protein sequence ID" value="AWW08141.1"/>
    <property type="molecule type" value="Genomic_DNA"/>
</dbReference>
<name>A0A2Z4H075_HHV1</name>